<keyword evidence="1" id="KW-0472">Membrane</keyword>
<organism evidence="3 4">
    <name type="scientific">Brumicola blandensis</name>
    <dbReference type="NCBI Taxonomy" id="3075611"/>
    <lineage>
        <taxon>Bacteria</taxon>
        <taxon>Pseudomonadati</taxon>
        <taxon>Pseudomonadota</taxon>
        <taxon>Gammaproteobacteria</taxon>
        <taxon>Alteromonadales</taxon>
        <taxon>Alteromonadaceae</taxon>
        <taxon>Brumicola</taxon>
    </lineage>
</organism>
<reference evidence="3 4" key="1">
    <citation type="submission" date="2023-09" db="EMBL/GenBank/DDBJ databases">
        <authorList>
            <person name="Rey-Velasco X."/>
        </authorList>
    </citation>
    <scope>NUCLEOTIDE SEQUENCE [LARGE SCALE GENOMIC DNA]</scope>
    <source>
        <strain evidence="3 4">W409</strain>
    </source>
</reference>
<sequence>MNPLTGLRLAFLGCAFFAADSSAGIISFGEFDENLSIQSESFERTNTPINGELATQQFSDNGLNFRYNSGFPVSLFNNAYCLPSEGSVSGESYIGIGVSTTCRTSRSVSSASVLFDYQISAFSFDYSVVVDSPFRFELFADGNLVRDVALTLLSDRQAEYEVFSNISFDEVRFIEGTGYESLWVDNFRWQGVPVSAPAMGGLFLLSMGIFLFRRKRP</sequence>
<evidence type="ECO:0008006" key="5">
    <source>
        <dbReference type="Google" id="ProtNLM"/>
    </source>
</evidence>
<keyword evidence="1" id="KW-1133">Transmembrane helix</keyword>
<evidence type="ECO:0000256" key="1">
    <source>
        <dbReference type="SAM" id="Phobius"/>
    </source>
</evidence>
<name>A0AAW8R7V5_9ALTE</name>
<accession>A0AAW8R7V5</accession>
<feature type="transmembrane region" description="Helical" evidence="1">
    <location>
        <begin position="194"/>
        <end position="212"/>
    </location>
</feature>
<protein>
    <recommendedName>
        <fullName evidence="5">PEP-CTERM sorting domain-containing protein</fullName>
    </recommendedName>
</protein>
<gene>
    <name evidence="3" type="ORF">RM544_16810</name>
</gene>
<evidence type="ECO:0000313" key="4">
    <source>
        <dbReference type="Proteomes" id="UP001249020"/>
    </source>
</evidence>
<feature type="chain" id="PRO_5043903129" description="PEP-CTERM sorting domain-containing protein" evidence="2">
    <location>
        <begin position="19"/>
        <end position="217"/>
    </location>
</feature>
<evidence type="ECO:0000313" key="3">
    <source>
        <dbReference type="EMBL" id="MDT0584211.1"/>
    </source>
</evidence>
<keyword evidence="2" id="KW-0732">Signal</keyword>
<keyword evidence="1" id="KW-0812">Transmembrane</keyword>
<dbReference type="EMBL" id="JAVRIE010000008">
    <property type="protein sequence ID" value="MDT0584211.1"/>
    <property type="molecule type" value="Genomic_DNA"/>
</dbReference>
<dbReference type="Proteomes" id="UP001249020">
    <property type="component" value="Unassembled WGS sequence"/>
</dbReference>
<feature type="signal peptide" evidence="2">
    <location>
        <begin position="1"/>
        <end position="18"/>
    </location>
</feature>
<dbReference type="RefSeq" id="WP_311362984.1">
    <property type="nucleotide sequence ID" value="NZ_JAVRIE010000008.1"/>
</dbReference>
<dbReference type="AlphaFoldDB" id="A0AAW8R7V5"/>
<comment type="caution">
    <text evidence="3">The sequence shown here is derived from an EMBL/GenBank/DDBJ whole genome shotgun (WGS) entry which is preliminary data.</text>
</comment>
<evidence type="ECO:0000256" key="2">
    <source>
        <dbReference type="SAM" id="SignalP"/>
    </source>
</evidence>
<keyword evidence="4" id="KW-1185">Reference proteome</keyword>
<proteinExistence type="predicted"/>